<keyword evidence="2" id="KW-1185">Reference proteome</keyword>
<protein>
    <submittedName>
        <fullName evidence="1">Uncharacterized protein</fullName>
    </submittedName>
</protein>
<comment type="caution">
    <text evidence="1">The sequence shown here is derived from an EMBL/GenBank/DDBJ whole genome shotgun (WGS) entry which is preliminary data.</text>
</comment>
<sequence length="179" mass="21060">MENLKLDGFLNILFGSTQETIKEKIKDRDGIIDTENSNEEHLLYNNVKFAGYNTELIIFLFYENQFAKASIYIKPSLESRVIETYRSICNDLNNKYYTTDKDFETYDYPYEQNDGHTETAITIGKAEFSCFWNFNAGDKEDNYISVIINEFLEIQITYENGYLNNLLVNKNKEKDSQDY</sequence>
<accession>A0A444WFB6</accession>
<dbReference type="RefSeq" id="WP_129750252.1">
    <property type="nucleotide sequence ID" value="NZ_JUIW01000003.1"/>
</dbReference>
<reference evidence="1 2" key="1">
    <citation type="submission" date="2014-12" db="EMBL/GenBank/DDBJ databases">
        <title>Genome sequence of Flavobacterium beibuense RSKm HC5.</title>
        <authorList>
            <person name="Kim J.F."/>
            <person name="Song J.Y."/>
            <person name="Kwak M.-J."/>
            <person name="Lee S.-W."/>
        </authorList>
    </citation>
    <scope>NUCLEOTIDE SEQUENCE [LARGE SCALE GENOMIC DNA]</scope>
    <source>
        <strain evidence="1 2">RSKm HC5</strain>
    </source>
</reference>
<dbReference type="EMBL" id="JUIW01000003">
    <property type="protein sequence ID" value="RYJ44495.1"/>
    <property type="molecule type" value="Genomic_DNA"/>
</dbReference>
<dbReference type="Proteomes" id="UP000289775">
    <property type="component" value="Unassembled WGS sequence"/>
</dbReference>
<gene>
    <name evidence="1" type="ORF">NU09_1105</name>
</gene>
<name>A0A444WFB6_9FLAO</name>
<dbReference type="AlphaFoldDB" id="A0A444WFB6"/>
<evidence type="ECO:0000313" key="1">
    <source>
        <dbReference type="EMBL" id="RYJ44495.1"/>
    </source>
</evidence>
<evidence type="ECO:0000313" key="2">
    <source>
        <dbReference type="Proteomes" id="UP000289775"/>
    </source>
</evidence>
<proteinExistence type="predicted"/>
<dbReference type="OrthoDB" id="1272650at2"/>
<organism evidence="1 2">
    <name type="scientific">Flavobacterium beibuense</name>
    <dbReference type="NCBI Taxonomy" id="657326"/>
    <lineage>
        <taxon>Bacteria</taxon>
        <taxon>Pseudomonadati</taxon>
        <taxon>Bacteroidota</taxon>
        <taxon>Flavobacteriia</taxon>
        <taxon>Flavobacteriales</taxon>
        <taxon>Flavobacteriaceae</taxon>
        <taxon>Flavobacterium</taxon>
    </lineage>
</organism>